<feature type="compositionally biased region" description="Basic and acidic residues" evidence="1">
    <location>
        <begin position="348"/>
        <end position="367"/>
    </location>
</feature>
<evidence type="ECO:0000256" key="1">
    <source>
        <dbReference type="SAM" id="MobiDB-lite"/>
    </source>
</evidence>
<proteinExistence type="predicted"/>
<name>A0AAD3CIJ1_9STRA</name>
<evidence type="ECO:0000313" key="3">
    <source>
        <dbReference type="Proteomes" id="UP001054902"/>
    </source>
</evidence>
<evidence type="ECO:0000313" key="2">
    <source>
        <dbReference type="EMBL" id="GFH45449.1"/>
    </source>
</evidence>
<protein>
    <submittedName>
        <fullName evidence="2">Uncharacterized protein</fullName>
    </submittedName>
</protein>
<keyword evidence="3" id="KW-1185">Reference proteome</keyword>
<feature type="region of interest" description="Disordered" evidence="1">
    <location>
        <begin position="347"/>
        <end position="382"/>
    </location>
</feature>
<reference evidence="2 3" key="1">
    <citation type="journal article" date="2021" name="Sci. Rep.">
        <title>The genome of the diatom Chaetoceros tenuissimus carries an ancient integrated fragment of an extant virus.</title>
        <authorList>
            <person name="Hongo Y."/>
            <person name="Kimura K."/>
            <person name="Takaki Y."/>
            <person name="Yoshida Y."/>
            <person name="Baba S."/>
            <person name="Kobayashi G."/>
            <person name="Nagasaki K."/>
            <person name="Hano T."/>
            <person name="Tomaru Y."/>
        </authorList>
    </citation>
    <scope>NUCLEOTIDE SEQUENCE [LARGE SCALE GENOMIC DNA]</scope>
    <source>
        <strain evidence="2 3">NIES-3715</strain>
    </source>
</reference>
<sequence length="695" mass="79621">MKSEVAITHKPPSHAPENNADHRAFLKRSLERSDKELAALQTLNRQLQTQRNAIVANYGESSLLDIGEGLVYIDEATGELISPSKNDNGLGDKQAQFTVAAKDFILRFKLRRKILNRLARRLLRLNHIMDGRITKANPPAVPKYGEVRLLSSSKQFKDGLGKLKADIELKEQVKNQMGAMKKEFGDRHDDLMTDPQYQKLLAAFTEYDEEYDRKQIKHIPTSATKVVPAVTEEDLQDIEKGPDDFDYDSDEYKDNIGATIRHMNNKEKAMESKRYQTELLSKLPDQPTFKDLGMNNNIFNLEERKKATSTTVKTEEVPMKEEDKTDVVMSSIDVGKDIIASENVKCTVKSEEGEDISKDKKGAKEEENKEEDSEQKENNESTAEFVMQKPFSLDPVPSFHDQDYARILTIHSDLISNSVQETSRKAAEKANAEYQKAFQASSQCQNRKILLENEQKQLVNTFHMKSQMSERNRILAYQEWQNQKKQFDAQQLGLKQLEFQSQGKKFTMDQTRAIQMNEKDIVTRALSGAVDRVVIRNAPKELAFGTQYTQSRVNSRDPITSQVSTSLAHCVDSVIKRTEERWVPTSAIDEMRKREFPPFKFDKPADTIIVNEKGETFSKASERIGNMLKQVNQQLSQCEQTRAAKWQNFMKAKQEYESQSRNSQKAKSTANIYTMQQQQAAMNYGRYQNAMHYGR</sequence>
<dbReference type="AlphaFoldDB" id="A0AAD3CIJ1"/>
<organism evidence="2 3">
    <name type="scientific">Chaetoceros tenuissimus</name>
    <dbReference type="NCBI Taxonomy" id="426638"/>
    <lineage>
        <taxon>Eukaryota</taxon>
        <taxon>Sar</taxon>
        <taxon>Stramenopiles</taxon>
        <taxon>Ochrophyta</taxon>
        <taxon>Bacillariophyta</taxon>
        <taxon>Coscinodiscophyceae</taxon>
        <taxon>Chaetocerotophycidae</taxon>
        <taxon>Chaetocerotales</taxon>
        <taxon>Chaetocerotaceae</taxon>
        <taxon>Chaetoceros</taxon>
    </lineage>
</organism>
<dbReference type="Proteomes" id="UP001054902">
    <property type="component" value="Unassembled WGS sequence"/>
</dbReference>
<dbReference type="EMBL" id="BLLK01000020">
    <property type="protein sequence ID" value="GFH45449.1"/>
    <property type="molecule type" value="Genomic_DNA"/>
</dbReference>
<accession>A0AAD3CIJ1</accession>
<comment type="caution">
    <text evidence="2">The sequence shown here is derived from an EMBL/GenBank/DDBJ whole genome shotgun (WGS) entry which is preliminary data.</text>
</comment>
<feature type="region of interest" description="Disordered" evidence="1">
    <location>
        <begin position="1"/>
        <end position="21"/>
    </location>
</feature>
<gene>
    <name evidence="2" type="ORF">CTEN210_01923</name>
</gene>